<evidence type="ECO:0000313" key="18">
    <source>
        <dbReference type="EMBL" id="GAX86776.1"/>
    </source>
</evidence>
<feature type="transmembrane region" description="Helical" evidence="16">
    <location>
        <begin position="676"/>
        <end position="701"/>
    </location>
</feature>
<keyword evidence="4 16" id="KW-0410">Iron transport</keyword>
<feature type="binding site" evidence="15">
    <location>
        <position position="23"/>
    </location>
    <ligand>
        <name>Mg(2+)</name>
        <dbReference type="ChEBI" id="CHEBI:18420"/>
        <label>2</label>
    </ligand>
</feature>
<dbReference type="InterPro" id="IPR050860">
    <property type="entry name" value="FeoB_GTPase"/>
</dbReference>
<evidence type="ECO:0000256" key="6">
    <source>
        <dbReference type="ARBA" id="ARBA00022741"/>
    </source>
</evidence>
<keyword evidence="9" id="KW-0406">Ion transport</keyword>
<comment type="subcellular location">
    <subcellularLocation>
        <location evidence="16">Cell inner membrane</location>
        <topology evidence="16">Multi-pass membrane protein</topology>
    </subcellularLocation>
    <subcellularLocation>
        <location evidence="1">Cell membrane</location>
        <topology evidence="1">Multi-pass membrane protein</topology>
    </subcellularLocation>
</comment>
<protein>
    <recommendedName>
        <fullName evidence="12 13">Ferrous iron transport protein B</fullName>
    </recommendedName>
</protein>
<dbReference type="Proteomes" id="UP000217944">
    <property type="component" value="Unassembled WGS sequence"/>
</dbReference>
<keyword evidence="19" id="KW-1185">Reference proteome</keyword>
<dbReference type="SUPFAM" id="SSF52540">
    <property type="entry name" value="P-loop containing nucleoside triphosphate hydrolases"/>
    <property type="match status" value="1"/>
</dbReference>
<evidence type="ECO:0000256" key="12">
    <source>
        <dbReference type="ARBA" id="ARBA00031200"/>
    </source>
</evidence>
<keyword evidence="15" id="KW-0460">Magnesium</keyword>
<keyword evidence="6 14" id="KW-0547">Nucleotide-binding</keyword>
<dbReference type="GO" id="GO:0005886">
    <property type="term" value="C:plasma membrane"/>
    <property type="evidence" value="ECO:0007669"/>
    <property type="project" value="UniProtKB-SubCell"/>
</dbReference>
<comment type="function">
    <text evidence="16">Probable transporter of a GTP-driven Fe(2+) uptake system.</text>
</comment>
<evidence type="ECO:0000256" key="10">
    <source>
        <dbReference type="ARBA" id="ARBA00023134"/>
    </source>
</evidence>
<dbReference type="InterPro" id="IPR041069">
    <property type="entry name" value="FeoB_Cyto"/>
</dbReference>
<dbReference type="Pfam" id="PF02421">
    <property type="entry name" value="FeoB_N"/>
    <property type="match status" value="1"/>
</dbReference>
<keyword evidence="7 16" id="KW-1133">Transmembrane helix</keyword>
<evidence type="ECO:0000256" key="8">
    <source>
        <dbReference type="ARBA" id="ARBA00023004"/>
    </source>
</evidence>
<dbReference type="AlphaFoldDB" id="A0A292YB70"/>
<keyword evidence="3" id="KW-1003">Cell membrane</keyword>
<dbReference type="OrthoDB" id="9809127at2"/>
<dbReference type="RefSeq" id="WP_096257947.1">
    <property type="nucleotide sequence ID" value="NZ_BDME01000001.1"/>
</dbReference>
<dbReference type="GO" id="GO:0005525">
    <property type="term" value="F:GTP binding"/>
    <property type="evidence" value="ECO:0007669"/>
    <property type="project" value="UniProtKB-KW"/>
</dbReference>
<evidence type="ECO:0000256" key="15">
    <source>
        <dbReference type="PIRSR" id="PIRSR603373-2"/>
    </source>
</evidence>
<feature type="transmembrane region" description="Helical" evidence="16">
    <location>
        <begin position="650"/>
        <end position="670"/>
    </location>
</feature>
<feature type="transmembrane region" description="Helical" evidence="16">
    <location>
        <begin position="384"/>
        <end position="406"/>
    </location>
</feature>
<feature type="binding site" evidence="14">
    <location>
        <begin position="54"/>
        <end position="57"/>
    </location>
    <ligand>
        <name>GTP</name>
        <dbReference type="ChEBI" id="CHEBI:37565"/>
        <label>1</label>
    </ligand>
</feature>
<dbReference type="InterPro" id="IPR011640">
    <property type="entry name" value="Fe2_transport_prot_B_C"/>
</dbReference>
<dbReference type="GO" id="GO:0046872">
    <property type="term" value="F:metal ion binding"/>
    <property type="evidence" value="ECO:0007669"/>
    <property type="project" value="UniProtKB-KW"/>
</dbReference>
<dbReference type="InterPro" id="IPR003373">
    <property type="entry name" value="Fe2_transport_prot-B"/>
</dbReference>
<comment type="caution">
    <text evidence="18">The sequence shown here is derived from an EMBL/GenBank/DDBJ whole genome shotgun (WGS) entry which is preliminary data.</text>
</comment>
<keyword evidence="2 16" id="KW-0813">Transport</keyword>
<feature type="binding site" evidence="14">
    <location>
        <begin position="8"/>
        <end position="15"/>
    </location>
    <ligand>
        <name>GTP</name>
        <dbReference type="ChEBI" id="CHEBI:37565"/>
        <label>1</label>
    </ligand>
</feature>
<evidence type="ECO:0000256" key="3">
    <source>
        <dbReference type="ARBA" id="ARBA00022475"/>
    </source>
</evidence>
<dbReference type="GO" id="GO:0015093">
    <property type="term" value="F:ferrous iron transmembrane transporter activity"/>
    <property type="evidence" value="ECO:0007669"/>
    <property type="project" value="UniProtKB-UniRule"/>
</dbReference>
<dbReference type="PROSITE" id="PS51711">
    <property type="entry name" value="G_FEOB"/>
    <property type="match status" value="1"/>
</dbReference>
<dbReference type="PANTHER" id="PTHR43185">
    <property type="entry name" value="FERROUS IRON TRANSPORT PROTEIN B"/>
    <property type="match status" value="1"/>
</dbReference>
<reference evidence="18 19" key="1">
    <citation type="journal article" date="2017" name="Syst. Appl. Microbiol.">
        <title>Lebetimonas natsushimae sp. nov., a novel strictly anaerobic, moderately thermophilic chemoautotroph isolated from a deep-sea hydrothermal vent polychaete nest in the Mid-Okinawa Trough.</title>
        <authorList>
            <person name="Nagata R."/>
            <person name="Takaki Y."/>
            <person name="Tame A."/>
            <person name="Nunoura T."/>
            <person name="Muto H."/>
            <person name="Mino S."/>
            <person name="Sawayama S."/>
            <person name="Takai K."/>
            <person name="Nakagawa S."/>
        </authorList>
    </citation>
    <scope>NUCLEOTIDE SEQUENCE [LARGE SCALE GENOMIC DNA]</scope>
    <source>
        <strain evidence="18 19">HS1857</strain>
    </source>
</reference>
<keyword evidence="5 16" id="KW-0812">Transmembrane</keyword>
<keyword evidence="8 16" id="KW-0408">Iron</keyword>
<organism evidence="18 19">
    <name type="scientific">Lebetimonas natsushimae</name>
    <dbReference type="NCBI Taxonomy" id="1936991"/>
    <lineage>
        <taxon>Bacteria</taxon>
        <taxon>Pseudomonadati</taxon>
        <taxon>Campylobacterota</taxon>
        <taxon>Epsilonproteobacteria</taxon>
        <taxon>Nautiliales</taxon>
        <taxon>Nautiliaceae</taxon>
        <taxon>Lebetimonas</taxon>
    </lineage>
</organism>
<evidence type="ECO:0000259" key="17">
    <source>
        <dbReference type="PROSITE" id="PS51711"/>
    </source>
</evidence>
<feature type="transmembrane region" description="Helical" evidence="16">
    <location>
        <begin position="450"/>
        <end position="470"/>
    </location>
</feature>
<evidence type="ECO:0000256" key="16">
    <source>
        <dbReference type="RuleBase" id="RU362098"/>
    </source>
</evidence>
<dbReference type="Pfam" id="PF07670">
    <property type="entry name" value="Gate"/>
    <property type="match status" value="2"/>
</dbReference>
<dbReference type="Pfam" id="PF07664">
    <property type="entry name" value="FeoB_C"/>
    <property type="match status" value="1"/>
</dbReference>
<dbReference type="Pfam" id="PF17910">
    <property type="entry name" value="FeoB_Cyto"/>
    <property type="match status" value="1"/>
</dbReference>
<feature type="binding site" evidence="14">
    <location>
        <begin position="114"/>
        <end position="117"/>
    </location>
    <ligand>
        <name>GTP</name>
        <dbReference type="ChEBI" id="CHEBI:37565"/>
        <label>1</label>
    </ligand>
</feature>
<evidence type="ECO:0000256" key="9">
    <source>
        <dbReference type="ARBA" id="ARBA00023065"/>
    </source>
</evidence>
<gene>
    <name evidence="18" type="ORF">LNAT_P0071</name>
</gene>
<keyword evidence="11 16" id="KW-0472">Membrane</keyword>
<evidence type="ECO:0000256" key="2">
    <source>
        <dbReference type="ARBA" id="ARBA00022448"/>
    </source>
</evidence>
<evidence type="ECO:0000256" key="5">
    <source>
        <dbReference type="ARBA" id="ARBA00022692"/>
    </source>
</evidence>
<dbReference type="InterPro" id="IPR011642">
    <property type="entry name" value="Gate_dom"/>
</dbReference>
<dbReference type="InterPro" id="IPR030389">
    <property type="entry name" value="G_FEOB_dom"/>
</dbReference>
<dbReference type="EMBL" id="BDME01000001">
    <property type="protein sequence ID" value="GAX86776.1"/>
    <property type="molecule type" value="Genomic_DNA"/>
</dbReference>
<evidence type="ECO:0000256" key="11">
    <source>
        <dbReference type="ARBA" id="ARBA00023136"/>
    </source>
</evidence>
<sequence length="704" mass="79767">MITIAFVGNPNTGKTALINAIAGTDLEVGNWPGVTVEKKEVTFNYGNETLHLIDLPGTYTLSPYTMEEKITRDVICSSDIDGIINVVDTTDIRRNLYLTLELIDLQKPIVISLNMFDEFTKRGYSLDIAKLQNILGIVCVPTIATIKLGVKEVINKSVEAVKNNHIPKIMPYQEHIEKEIDFLIKKMENIDCRLKRFLAIKLLENDEFAIKRIEEKAPFILEDVKNARERLKKHFGMSVKEFIIRDRYQRIDKILNKVMQKPLIDKVLLSDKIDGIVLHKWLGLPVFFTIMFLMFKITFDGSSPFVEWMGGFFENFVSPHLRAAMTNLPEWLSSFIVDGMVSGVGLVLSFLPLLFFLYFFMAVLEESGYMARVSFLLDKLASKLGIKGNAFISLIIGFGCNVPAVYSTRTMSSFRERIITTLMIPFMSCSARLPVYALFAGLFFFSYQSVIIFSFYIIGIAVAFITAFLANKIIPKTYTKPFFLELPTYHIPTLRGIWILMWPKLKDFIVKAGTVIVAASVILWVVINLPPNSTPKSSYLAEMSKKITPVFKPLGFGGHWEPVAALIPGTLAKEVIIGSLGTIYGVESDKKPVAKNGILKDFIIQMKSLYNAFAESVRNLFTVKIKTLEIEKQPSELQQKIKSQFTSLGAFSYLVFVLLYIPCVSTMAAIKNEFGWKLMIFETVFLPIVAYFVSFVIYNFLRFI</sequence>
<dbReference type="NCBIfam" id="TIGR00437">
    <property type="entry name" value="feoB"/>
    <property type="match status" value="1"/>
</dbReference>
<dbReference type="InterPro" id="IPR027417">
    <property type="entry name" value="P-loop_NTPase"/>
</dbReference>
<feature type="transmembrane region" description="Helical" evidence="16">
    <location>
        <begin position="281"/>
        <end position="299"/>
    </location>
</feature>
<feature type="transmembrane region" description="Helical" evidence="16">
    <location>
        <begin position="508"/>
        <end position="527"/>
    </location>
</feature>
<evidence type="ECO:0000313" key="19">
    <source>
        <dbReference type="Proteomes" id="UP000217944"/>
    </source>
</evidence>
<feature type="transmembrane region" description="Helical" evidence="16">
    <location>
        <begin position="418"/>
        <end position="444"/>
    </location>
</feature>
<evidence type="ECO:0000256" key="7">
    <source>
        <dbReference type="ARBA" id="ARBA00022989"/>
    </source>
</evidence>
<feature type="domain" description="FeoB-type G" evidence="17">
    <location>
        <begin position="1"/>
        <end position="163"/>
    </location>
</feature>
<keyword evidence="15" id="KW-0479">Metal-binding</keyword>
<feature type="binding site" evidence="15">
    <location>
        <position position="20"/>
    </location>
    <ligand>
        <name>Mg(2+)</name>
        <dbReference type="ChEBI" id="CHEBI:18420"/>
        <label>2</label>
    </ligand>
</feature>
<dbReference type="Gene3D" id="3.40.50.300">
    <property type="entry name" value="P-loop containing nucleotide triphosphate hydrolases"/>
    <property type="match status" value="1"/>
</dbReference>
<proteinExistence type="inferred from homology"/>
<evidence type="ECO:0000256" key="13">
    <source>
        <dbReference type="NCBIfam" id="TIGR00437"/>
    </source>
</evidence>
<feature type="transmembrane region" description="Helical" evidence="16">
    <location>
        <begin position="335"/>
        <end position="364"/>
    </location>
</feature>
<keyword evidence="10 14" id="KW-0342">GTP-binding</keyword>
<evidence type="ECO:0000256" key="1">
    <source>
        <dbReference type="ARBA" id="ARBA00004651"/>
    </source>
</evidence>
<evidence type="ECO:0000256" key="4">
    <source>
        <dbReference type="ARBA" id="ARBA00022496"/>
    </source>
</evidence>
<dbReference type="Gene3D" id="1.10.287.1770">
    <property type="match status" value="1"/>
</dbReference>
<dbReference type="CDD" id="cd01879">
    <property type="entry name" value="FeoB"/>
    <property type="match status" value="1"/>
</dbReference>
<accession>A0A292YB70</accession>
<comment type="similarity">
    <text evidence="16">Belongs to the TRAFAC class TrmE-Era-EngA-EngB-Septin-like GTPase superfamily. FeoB GTPase (TC 9.A.8) family.</text>
</comment>
<dbReference type="PANTHER" id="PTHR43185:SF1">
    <property type="entry name" value="FE(2+) TRANSPORTER FEOB"/>
    <property type="match status" value="1"/>
</dbReference>
<feature type="binding site" evidence="15">
    <location>
        <position position="19"/>
    </location>
    <ligand>
        <name>Mg(2+)</name>
        <dbReference type="ChEBI" id="CHEBI:18420"/>
        <label>2</label>
    </ligand>
</feature>
<name>A0A292YB70_9BACT</name>
<evidence type="ECO:0000256" key="14">
    <source>
        <dbReference type="PIRSR" id="PIRSR603373-1"/>
    </source>
</evidence>
<feature type="binding site" evidence="14">
    <location>
        <begin position="33"/>
        <end position="37"/>
    </location>
    <ligand>
        <name>GTP</name>
        <dbReference type="ChEBI" id="CHEBI:37565"/>
        <label>1</label>
    </ligand>
</feature>